<name>A0ABU7Z8J2_9MICO</name>
<reference evidence="2" key="1">
    <citation type="journal article" date="2024" name="Antonie Van Leeuwenhoek">
        <title>Isoptericola haloaureus sp. nov., a dimorphic actinobacterium isolated from mangrove sediments of southeast India, implicating biosaline agricultural significance through nitrogen fixation and salt tolerance genes.</title>
        <authorList>
            <person name="Prathaban M."/>
            <person name="Prathiviraj R."/>
            <person name="Ravichandran M."/>
            <person name="Natarajan S.D."/>
            <person name="Sobanaa M."/>
            <person name="Hari Krishna Kumar S."/>
            <person name="Chandrasekar V."/>
            <person name="Selvin J."/>
        </authorList>
    </citation>
    <scope>NUCLEOTIDE SEQUENCE</scope>
    <source>
        <strain evidence="2">MP1014</strain>
    </source>
</reference>
<evidence type="ECO:0000256" key="1">
    <source>
        <dbReference type="SAM" id="Phobius"/>
    </source>
</evidence>
<keyword evidence="2" id="KW-0223">Dioxygenase</keyword>
<keyword evidence="3" id="KW-1185">Reference proteome</keyword>
<evidence type="ECO:0000313" key="3">
    <source>
        <dbReference type="Proteomes" id="UP001310387"/>
    </source>
</evidence>
<accession>A0ABU7Z8J2</accession>
<gene>
    <name evidence="2" type="ORF">V5O49_11955</name>
</gene>
<keyword evidence="1" id="KW-0812">Transmembrane</keyword>
<organism evidence="2 3">
    <name type="scientific">Isoptericola haloaureus</name>
    <dbReference type="NCBI Taxonomy" id="1542902"/>
    <lineage>
        <taxon>Bacteria</taxon>
        <taxon>Bacillati</taxon>
        <taxon>Actinomycetota</taxon>
        <taxon>Actinomycetes</taxon>
        <taxon>Micrococcales</taxon>
        <taxon>Promicromonosporaceae</taxon>
        <taxon>Isoptericola</taxon>
    </lineage>
</organism>
<protein>
    <submittedName>
        <fullName evidence="2">Aromatic ring-opening dioxygenase LigA</fullName>
    </submittedName>
</protein>
<keyword evidence="2" id="KW-0560">Oxidoreductase</keyword>
<keyword evidence="1" id="KW-1133">Transmembrane helix</keyword>
<feature type="transmembrane region" description="Helical" evidence="1">
    <location>
        <begin position="110"/>
        <end position="137"/>
    </location>
</feature>
<evidence type="ECO:0000313" key="2">
    <source>
        <dbReference type="EMBL" id="MEG3615840.1"/>
    </source>
</evidence>
<dbReference type="EMBL" id="JBAGLP010000118">
    <property type="protein sequence ID" value="MEG3615840.1"/>
    <property type="molecule type" value="Genomic_DNA"/>
</dbReference>
<dbReference type="Proteomes" id="UP001310387">
    <property type="component" value="Unassembled WGS sequence"/>
</dbReference>
<feature type="transmembrane region" description="Helical" evidence="1">
    <location>
        <begin position="12"/>
        <end position="38"/>
    </location>
</feature>
<proteinExistence type="predicted"/>
<keyword evidence="1" id="KW-0472">Membrane</keyword>
<sequence>MSSSVTVRPAKGVRGIGIVSIVAGIIMIIAGVVVWFIVSSTLSDEQITVSEDASMAAGQEVAGPFTAYAQADIINQHAMEASGGMTYAQLDQEDPTRDTVMNASFLRASLFTSVVAFGVCALVIGLGVMFILVGYAFSRLGGSSSAAVVSTPTGGPTSTSTA</sequence>
<reference evidence="2" key="2">
    <citation type="submission" date="2024-02" db="EMBL/GenBank/DDBJ databases">
        <authorList>
            <person name="Prathaban M."/>
            <person name="Mythili R."/>
            <person name="Sharmila Devi N."/>
            <person name="Sobanaa M."/>
            <person name="Prathiviraj R."/>
            <person name="Selvin J."/>
        </authorList>
    </citation>
    <scope>NUCLEOTIDE SEQUENCE</scope>
    <source>
        <strain evidence="2">MP1014</strain>
    </source>
</reference>
<dbReference type="RefSeq" id="WP_332902434.1">
    <property type="nucleotide sequence ID" value="NZ_JBAGLP010000118.1"/>
</dbReference>
<comment type="caution">
    <text evidence="2">The sequence shown here is derived from an EMBL/GenBank/DDBJ whole genome shotgun (WGS) entry which is preliminary data.</text>
</comment>
<dbReference type="GO" id="GO:0051213">
    <property type="term" value="F:dioxygenase activity"/>
    <property type="evidence" value="ECO:0007669"/>
    <property type="project" value="UniProtKB-KW"/>
</dbReference>